<dbReference type="NCBIfam" id="NF033709">
    <property type="entry name" value="PorV_fam"/>
    <property type="match status" value="1"/>
</dbReference>
<dbReference type="NCBIfam" id="NF033711">
    <property type="entry name" value="T9SS_PorQ"/>
    <property type="match status" value="1"/>
</dbReference>
<gene>
    <name evidence="1" type="ORF">BST85_04835</name>
</gene>
<dbReference type="EMBL" id="MQUB01000001">
    <property type="protein sequence ID" value="PQB04298.1"/>
    <property type="molecule type" value="Genomic_DNA"/>
</dbReference>
<sequence>MHLRSALIVVLLLLFVRSESVAQIGGRATYQFLNLVNSPRQAALGGKTVTNYDYDPTQGLFNPAAINWEMDNQLSLNYTNYLGDVNYGTAAFAYQWDRRRTQVIHAGVTYVNYGQFDGYDELGNATDTFSGGEVALSVGHARNIAFTNFHVGANLKFISSKLEQYSSFGVAVDLGVFYLYEPWDLNITLVARNLGSQITPYENTYEKLPFEMIFGISQILPNVPIRWHFTMDNLQRWDIAYSNPNREETDLEGNTTEENINFFDEALRHMILGIELFPEKGFNIRLGYNFRRGEELRIVEQRAFAGISGGFSIKLNKLRLSYTYAKYSRAAASSHFGLNINLQ</sequence>
<organism evidence="1 2">
    <name type="scientific">Aureitalea marina</name>
    <dbReference type="NCBI Taxonomy" id="930804"/>
    <lineage>
        <taxon>Bacteria</taxon>
        <taxon>Pseudomonadati</taxon>
        <taxon>Bacteroidota</taxon>
        <taxon>Flavobacteriia</taxon>
        <taxon>Flavobacteriales</taxon>
        <taxon>Flavobacteriaceae</taxon>
        <taxon>Aureitalea</taxon>
    </lineage>
</organism>
<dbReference type="Proteomes" id="UP000239800">
    <property type="component" value="Unassembled WGS sequence"/>
</dbReference>
<evidence type="ECO:0000313" key="1">
    <source>
        <dbReference type="EMBL" id="PQB04298.1"/>
    </source>
</evidence>
<dbReference type="OrthoDB" id="9809953at2"/>
<reference evidence="1 2" key="1">
    <citation type="submission" date="2016-11" db="EMBL/GenBank/DDBJ databases">
        <title>Trade-off between light-utilization and light-protection in marine flavobacteria.</title>
        <authorList>
            <person name="Kumagai Y."/>
        </authorList>
    </citation>
    <scope>NUCLEOTIDE SEQUENCE [LARGE SCALE GENOMIC DNA]</scope>
    <source>
        <strain evidence="1 2">NBRC 107741</strain>
    </source>
</reference>
<evidence type="ECO:0000313" key="2">
    <source>
        <dbReference type="Proteomes" id="UP000239800"/>
    </source>
</evidence>
<keyword evidence="2" id="KW-1185">Reference proteome</keyword>
<comment type="caution">
    <text evidence="1">The sequence shown here is derived from an EMBL/GenBank/DDBJ whole genome shotgun (WGS) entry which is preliminary data.</text>
</comment>
<accession>A0A2S7KNY7</accession>
<dbReference type="AlphaFoldDB" id="A0A2S7KNY7"/>
<proteinExistence type="predicted"/>
<name>A0A2S7KNY7_9FLAO</name>
<protein>
    <submittedName>
        <fullName evidence="1">Penicillin-binding protein</fullName>
    </submittedName>
</protein>
<dbReference type="RefSeq" id="WP_104812224.1">
    <property type="nucleotide sequence ID" value="NZ_MQUB01000001.1"/>
</dbReference>